<comment type="caution">
    <text evidence="1">The sequence shown here is derived from an EMBL/GenBank/DDBJ whole genome shotgun (WGS) entry which is preliminary data.</text>
</comment>
<dbReference type="SUPFAM" id="SSF53756">
    <property type="entry name" value="UDP-Glycosyltransferase/glycogen phosphorylase"/>
    <property type="match status" value="1"/>
</dbReference>
<dbReference type="Proteomes" id="UP001165269">
    <property type="component" value="Unassembled WGS sequence"/>
</dbReference>
<sequence length="422" mass="46189">MSVTVPESQWRHVPVRPDVERWATRRTRRRVLVVVHTMIAGQRLLDTIRLLEGDVRVQVFFTQAPDVFGNGVAEFLDGLGGLVLPWSQAVQTVFDLALAAGHGGLHELPTPVIVLPHGAGHNKLAPAGRPGRTVAQRGVYGLSRQRLVRDGALVPEVIVLAHHEELTRLGRECPEALPVAEVVGDPCFDRIVTSLPSRALYRDALSARAGQRLVLVCSTWGPDSLLGQGWEILERLVDELPRDEFRIAALLHPHVWNAHGAWQVRAWLAGLGRSGLTLVSPYGDWTGALVAADYIVGDHGSVTLYGAMTGAPVLMAGRSDADVDPGSPLAELMSFAPRLRPDRPLRAQLKRSSATCRPQRYEKVASRISSEPGRFSRKMRALLYRKLRLRAPVSRTTTEPAPLPATVPYGEPGGVGVPWRRT</sequence>
<accession>A0ABS9YJF8</accession>
<name>A0ABS9YJF8_9ACTN</name>
<organism evidence="1 2">
    <name type="scientific">Streptomyces cylindrosporus</name>
    <dbReference type="NCBI Taxonomy" id="2927583"/>
    <lineage>
        <taxon>Bacteria</taxon>
        <taxon>Bacillati</taxon>
        <taxon>Actinomycetota</taxon>
        <taxon>Actinomycetes</taxon>
        <taxon>Kitasatosporales</taxon>
        <taxon>Streptomycetaceae</taxon>
        <taxon>Streptomyces</taxon>
    </lineage>
</organism>
<gene>
    <name evidence="1" type="ORF">MQP27_40575</name>
</gene>
<proteinExistence type="predicted"/>
<reference evidence="1" key="1">
    <citation type="submission" date="2022-03" db="EMBL/GenBank/DDBJ databases">
        <title>Streptomyces 7R015 and 7R016 isolated from Barleria lupulina in Thailand.</title>
        <authorList>
            <person name="Kanchanasin P."/>
            <person name="Phongsopitanun W."/>
            <person name="Tanasupawat S."/>
        </authorList>
    </citation>
    <scope>NUCLEOTIDE SEQUENCE</scope>
    <source>
        <strain evidence="1">7R015</strain>
    </source>
</reference>
<evidence type="ECO:0000313" key="2">
    <source>
        <dbReference type="Proteomes" id="UP001165269"/>
    </source>
</evidence>
<dbReference type="RefSeq" id="WP_242775011.1">
    <property type="nucleotide sequence ID" value="NZ_JALDAY010000015.1"/>
</dbReference>
<evidence type="ECO:0000313" key="1">
    <source>
        <dbReference type="EMBL" id="MCI3277382.1"/>
    </source>
</evidence>
<keyword evidence="2" id="KW-1185">Reference proteome</keyword>
<protein>
    <submittedName>
        <fullName evidence="1">Uncharacterized protein</fullName>
    </submittedName>
</protein>
<dbReference type="EMBL" id="JALDAY010000015">
    <property type="protein sequence ID" value="MCI3277382.1"/>
    <property type="molecule type" value="Genomic_DNA"/>
</dbReference>